<organism evidence="2 3">
    <name type="scientific">Drosophila kikkawai</name>
    <name type="common">Fruit fly</name>
    <dbReference type="NCBI Taxonomy" id="30033"/>
    <lineage>
        <taxon>Eukaryota</taxon>
        <taxon>Metazoa</taxon>
        <taxon>Ecdysozoa</taxon>
        <taxon>Arthropoda</taxon>
        <taxon>Hexapoda</taxon>
        <taxon>Insecta</taxon>
        <taxon>Pterygota</taxon>
        <taxon>Neoptera</taxon>
        <taxon>Endopterygota</taxon>
        <taxon>Diptera</taxon>
        <taxon>Brachycera</taxon>
        <taxon>Muscomorpha</taxon>
        <taxon>Ephydroidea</taxon>
        <taxon>Drosophilidae</taxon>
        <taxon>Drosophila</taxon>
        <taxon>Sophophora</taxon>
    </lineage>
</organism>
<dbReference type="SUPFAM" id="SSF56235">
    <property type="entry name" value="N-terminal nucleophile aminohydrolases (Ntn hydrolases)"/>
    <property type="match status" value="1"/>
</dbReference>
<gene>
    <name evidence="3" type="primary">LOC108080869</name>
</gene>
<comment type="subunit">
    <text evidence="1">The 26S proteasome consists of a 20S proteasome core and two 19S regulatory subunits. The 20S proteasome core is composed of 28 subunits that are arranged in four stacked rings, resulting in a barrel-shaped structure. The two end rings are each formed by seven alpha subunits, and the two central rings are each formed by seven beta subunits. The catalytic chamber with the active sites is on the inside of the barrel.</text>
</comment>
<dbReference type="Pfam" id="PF00227">
    <property type="entry name" value="Proteasome"/>
    <property type="match status" value="1"/>
</dbReference>
<sequence length="213" mass="23547">MPPWTDNGGCMAAMCGKGCVAIATDYDTGVRELQPTDNGFKKVFKISQRTFVGFTGLQMDILALRDRADNHKQLREGFNNGQMSPQQFSIVVSNLLFKQRSKPYYVEPMVVGLEPDPNTKSLRPYICHMDWIGCRRESNKFAVAGTCAAQLTGMCASMWQPDLSPDDLFQVISTAVLGALDRDPTIPLGVGALVCLIEEHRITERLVDSNLAN</sequence>
<reference evidence="2" key="1">
    <citation type="submission" date="2025-05" db="UniProtKB">
        <authorList>
            <consortium name="RefSeq"/>
        </authorList>
    </citation>
    <scope>NUCLEOTIDE SEQUENCE [LARGE SCALE GENOMIC DNA]</scope>
    <source>
        <strain evidence="2">14028-0561.14</strain>
    </source>
</reference>
<dbReference type="Gene3D" id="3.60.20.10">
    <property type="entry name" value="Glutamine Phosphoribosylpyrophosphate, subunit 1, domain 1"/>
    <property type="match status" value="1"/>
</dbReference>
<dbReference type="InterPro" id="IPR001353">
    <property type="entry name" value="Proteasome_sua/b"/>
</dbReference>
<evidence type="ECO:0000313" key="3">
    <source>
        <dbReference type="RefSeq" id="XP_017031261.1"/>
    </source>
</evidence>
<evidence type="ECO:0000256" key="1">
    <source>
        <dbReference type="ARBA" id="ARBA00026071"/>
    </source>
</evidence>
<dbReference type="GeneID" id="108080869"/>
<dbReference type="PANTHER" id="PTHR32194">
    <property type="entry name" value="METALLOPROTEASE TLDD"/>
    <property type="match status" value="1"/>
</dbReference>
<dbReference type="GO" id="GO:0005839">
    <property type="term" value="C:proteasome core complex"/>
    <property type="evidence" value="ECO:0007669"/>
    <property type="project" value="InterPro"/>
</dbReference>
<proteinExistence type="predicted"/>
<reference evidence="3" key="2">
    <citation type="submission" date="2025-08" db="UniProtKB">
        <authorList>
            <consortium name="RefSeq"/>
        </authorList>
    </citation>
    <scope>IDENTIFICATION</scope>
    <source>
        <strain evidence="3">14028-0561.14</strain>
        <tissue evidence="3">Whole fly</tissue>
    </source>
</reference>
<evidence type="ECO:0000313" key="2">
    <source>
        <dbReference type="Proteomes" id="UP001652661"/>
    </source>
</evidence>
<dbReference type="OMA" id="KYKITER"/>
<dbReference type="AlphaFoldDB" id="A0A6P4J797"/>
<dbReference type="GO" id="GO:0051603">
    <property type="term" value="P:proteolysis involved in protein catabolic process"/>
    <property type="evidence" value="ECO:0007669"/>
    <property type="project" value="InterPro"/>
</dbReference>
<dbReference type="InterPro" id="IPR023333">
    <property type="entry name" value="Proteasome_suB-type"/>
</dbReference>
<keyword evidence="2" id="KW-1185">Reference proteome</keyword>
<dbReference type="OrthoDB" id="204949at2759"/>
<dbReference type="InterPro" id="IPR029055">
    <property type="entry name" value="Ntn_hydrolases_N"/>
</dbReference>
<accession>A0A6P4J797</accession>
<dbReference type="GO" id="GO:0005737">
    <property type="term" value="C:cytoplasm"/>
    <property type="evidence" value="ECO:0007669"/>
    <property type="project" value="TreeGrafter"/>
</dbReference>
<dbReference type="PANTHER" id="PTHR32194:SF10">
    <property type="entry name" value="PROTEASOME SUBUNIT BETA TYPE-3"/>
    <property type="match status" value="1"/>
</dbReference>
<dbReference type="RefSeq" id="XP_017031261.1">
    <property type="nucleotide sequence ID" value="XM_017175772.1"/>
</dbReference>
<name>A0A6P4J797_DROKI</name>
<protein>
    <submittedName>
        <fullName evidence="3">Proteasome subunit beta type-3-like</fullName>
    </submittedName>
</protein>
<dbReference type="Proteomes" id="UP001652661">
    <property type="component" value="Chromosome 2L"/>
</dbReference>